<dbReference type="PANTHER" id="PTHR23504:SF39">
    <property type="entry name" value="TRANSPORTER, PUTATIVE (AFU_ORTHOLOGUE AFUA_6G03860)-RELATED"/>
    <property type="match status" value="1"/>
</dbReference>
<evidence type="ECO:0000259" key="8">
    <source>
        <dbReference type="PROSITE" id="PS50850"/>
    </source>
</evidence>
<gene>
    <name evidence="9" type="ORF">BJ508DRAFT_415398</name>
</gene>
<name>A0A3N4I893_ASCIM</name>
<feature type="transmembrane region" description="Helical" evidence="7">
    <location>
        <begin position="98"/>
        <end position="120"/>
    </location>
</feature>
<comment type="subcellular location">
    <subcellularLocation>
        <location evidence="1">Membrane</location>
        <topology evidence="1">Multi-pass membrane protein</topology>
    </subcellularLocation>
</comment>
<feature type="region of interest" description="Disordered" evidence="6">
    <location>
        <begin position="537"/>
        <end position="564"/>
    </location>
</feature>
<dbReference type="AlphaFoldDB" id="A0A3N4I893"/>
<feature type="transmembrane region" description="Helical" evidence="7">
    <location>
        <begin position="344"/>
        <end position="367"/>
    </location>
</feature>
<feature type="domain" description="Major facilitator superfamily (MFS) profile" evidence="8">
    <location>
        <begin position="61"/>
        <end position="531"/>
    </location>
</feature>
<evidence type="ECO:0000313" key="9">
    <source>
        <dbReference type="EMBL" id="RPA80401.1"/>
    </source>
</evidence>
<proteinExistence type="predicted"/>
<feature type="transmembrane region" description="Helical" evidence="7">
    <location>
        <begin position="439"/>
        <end position="461"/>
    </location>
</feature>
<evidence type="ECO:0000256" key="6">
    <source>
        <dbReference type="SAM" id="MobiDB-lite"/>
    </source>
</evidence>
<feature type="transmembrane region" description="Helical" evidence="7">
    <location>
        <begin position="509"/>
        <end position="529"/>
    </location>
</feature>
<dbReference type="PANTHER" id="PTHR23504">
    <property type="entry name" value="MAJOR FACILITATOR SUPERFAMILY DOMAIN-CONTAINING PROTEIN 10"/>
    <property type="match status" value="1"/>
</dbReference>
<keyword evidence="3 7" id="KW-0812">Transmembrane</keyword>
<reference evidence="9 10" key="1">
    <citation type="journal article" date="2018" name="Nat. Ecol. Evol.">
        <title>Pezizomycetes genomes reveal the molecular basis of ectomycorrhizal truffle lifestyle.</title>
        <authorList>
            <person name="Murat C."/>
            <person name="Payen T."/>
            <person name="Noel B."/>
            <person name="Kuo A."/>
            <person name="Morin E."/>
            <person name="Chen J."/>
            <person name="Kohler A."/>
            <person name="Krizsan K."/>
            <person name="Balestrini R."/>
            <person name="Da Silva C."/>
            <person name="Montanini B."/>
            <person name="Hainaut M."/>
            <person name="Levati E."/>
            <person name="Barry K.W."/>
            <person name="Belfiori B."/>
            <person name="Cichocki N."/>
            <person name="Clum A."/>
            <person name="Dockter R.B."/>
            <person name="Fauchery L."/>
            <person name="Guy J."/>
            <person name="Iotti M."/>
            <person name="Le Tacon F."/>
            <person name="Lindquist E.A."/>
            <person name="Lipzen A."/>
            <person name="Malagnac F."/>
            <person name="Mello A."/>
            <person name="Molinier V."/>
            <person name="Miyauchi S."/>
            <person name="Poulain J."/>
            <person name="Riccioni C."/>
            <person name="Rubini A."/>
            <person name="Sitrit Y."/>
            <person name="Splivallo R."/>
            <person name="Traeger S."/>
            <person name="Wang M."/>
            <person name="Zifcakova L."/>
            <person name="Wipf D."/>
            <person name="Zambonelli A."/>
            <person name="Paolocci F."/>
            <person name="Nowrousian M."/>
            <person name="Ottonello S."/>
            <person name="Baldrian P."/>
            <person name="Spatafora J.W."/>
            <person name="Henrissat B."/>
            <person name="Nagy L.G."/>
            <person name="Aury J.M."/>
            <person name="Wincker P."/>
            <person name="Grigoriev I.V."/>
            <person name="Bonfante P."/>
            <person name="Martin F.M."/>
        </authorList>
    </citation>
    <scope>NUCLEOTIDE SEQUENCE [LARGE SCALE GENOMIC DNA]</scope>
    <source>
        <strain evidence="9 10">RN42</strain>
    </source>
</reference>
<dbReference type="InterPro" id="IPR001958">
    <property type="entry name" value="Tet-R_TetA/multi-R_MdtG-like"/>
</dbReference>
<evidence type="ECO:0000256" key="7">
    <source>
        <dbReference type="SAM" id="Phobius"/>
    </source>
</evidence>
<evidence type="ECO:0000256" key="3">
    <source>
        <dbReference type="ARBA" id="ARBA00022692"/>
    </source>
</evidence>
<dbReference type="EMBL" id="ML119688">
    <property type="protein sequence ID" value="RPA80401.1"/>
    <property type="molecule type" value="Genomic_DNA"/>
</dbReference>
<feature type="transmembrane region" description="Helical" evidence="7">
    <location>
        <begin position="414"/>
        <end position="433"/>
    </location>
</feature>
<dbReference type="OrthoDB" id="10262656at2759"/>
<keyword evidence="5 7" id="KW-0472">Membrane</keyword>
<evidence type="ECO:0000256" key="1">
    <source>
        <dbReference type="ARBA" id="ARBA00004141"/>
    </source>
</evidence>
<evidence type="ECO:0000256" key="2">
    <source>
        <dbReference type="ARBA" id="ARBA00022448"/>
    </source>
</evidence>
<dbReference type="PRINTS" id="PR01035">
    <property type="entry name" value="TCRTETA"/>
</dbReference>
<feature type="region of interest" description="Disordered" evidence="6">
    <location>
        <begin position="1"/>
        <end position="54"/>
    </location>
</feature>
<feature type="transmembrane region" description="Helical" evidence="7">
    <location>
        <begin position="233"/>
        <end position="255"/>
    </location>
</feature>
<evidence type="ECO:0000256" key="5">
    <source>
        <dbReference type="ARBA" id="ARBA00023136"/>
    </source>
</evidence>
<feature type="transmembrane region" description="Helical" evidence="7">
    <location>
        <begin position="379"/>
        <end position="402"/>
    </location>
</feature>
<dbReference type="GO" id="GO:0022857">
    <property type="term" value="F:transmembrane transporter activity"/>
    <property type="evidence" value="ECO:0007669"/>
    <property type="project" value="InterPro"/>
</dbReference>
<dbReference type="Proteomes" id="UP000275078">
    <property type="component" value="Unassembled WGS sequence"/>
</dbReference>
<dbReference type="InterPro" id="IPR020846">
    <property type="entry name" value="MFS_dom"/>
</dbReference>
<dbReference type="Pfam" id="PF07690">
    <property type="entry name" value="MFS_1"/>
    <property type="match status" value="1"/>
</dbReference>
<accession>A0A3N4I893</accession>
<dbReference type="InterPro" id="IPR036259">
    <property type="entry name" value="MFS_trans_sf"/>
</dbReference>
<feature type="transmembrane region" description="Helical" evidence="7">
    <location>
        <begin position="189"/>
        <end position="213"/>
    </location>
</feature>
<sequence length="564" mass="59856">MADNSETPIRPSPQLHRTSTPHYRTFPTTPPRDAGNPPLSPSSLPDSHQSDSDGDAVPYKQLAVLAFIALVEQTALNSIAPYLPQMLGSFPSVPEHRIGAAVGAVASGFAFAQMLSNFFWGALSDRVGRKPVILFGAFATCISFIAFGLVKNVTGAIAVQVGLGLCNGNQAVVSTVLGELTDTSNQAEIFKYLPVIYGLGAIAGPLLGGALAGGTLGGDHGIQDPRLFEKHPYLLPNLVCAVLLALEFIVVGIFFHESLGSIKDLPPLGERIKSLFAWIWQYSSGSRRPSYIRVLSQPDARPRRPSHLSHRSSMEAPLLDSALPNPSDNHTPATYRQLLTPRTILLLATVTIFMFSDVTFAALYPIYASSRPPSGRFLLPRTIGITLSISNIFSMLFQLIFFNPIQSQIGTLHSYQLATFILAGAFFAMPAAANPAGLTAGLVMKNLGLVVGLTTSLLLVTNSAPNHESLGTLNGLAQTLGALGRAIGPITAGSMWSLIEGADNGGKEWLIWGGLGCVSALGGVLALGLTKWKKDYKRDAEEVDEEDEEESNGANGANGNGNGV</sequence>
<dbReference type="Gene3D" id="1.20.1250.20">
    <property type="entry name" value="MFS general substrate transporter like domains"/>
    <property type="match status" value="1"/>
</dbReference>
<dbReference type="PROSITE" id="PS50850">
    <property type="entry name" value="MFS"/>
    <property type="match status" value="1"/>
</dbReference>
<keyword evidence="10" id="KW-1185">Reference proteome</keyword>
<dbReference type="InterPro" id="IPR011701">
    <property type="entry name" value="MFS"/>
</dbReference>
<feature type="transmembrane region" description="Helical" evidence="7">
    <location>
        <begin position="132"/>
        <end position="150"/>
    </location>
</feature>
<dbReference type="GO" id="GO:0016020">
    <property type="term" value="C:membrane"/>
    <property type="evidence" value="ECO:0007669"/>
    <property type="project" value="UniProtKB-SubCell"/>
</dbReference>
<feature type="transmembrane region" description="Helical" evidence="7">
    <location>
        <begin position="473"/>
        <end position="497"/>
    </location>
</feature>
<protein>
    <submittedName>
        <fullName evidence="9">MFS general substrate transporter</fullName>
    </submittedName>
</protein>
<dbReference type="SUPFAM" id="SSF103473">
    <property type="entry name" value="MFS general substrate transporter"/>
    <property type="match status" value="1"/>
</dbReference>
<evidence type="ECO:0000313" key="10">
    <source>
        <dbReference type="Proteomes" id="UP000275078"/>
    </source>
</evidence>
<keyword evidence="4 7" id="KW-1133">Transmembrane helix</keyword>
<keyword evidence="2" id="KW-0813">Transport</keyword>
<evidence type="ECO:0000256" key="4">
    <source>
        <dbReference type="ARBA" id="ARBA00022989"/>
    </source>
</evidence>
<feature type="compositionally biased region" description="Acidic residues" evidence="6">
    <location>
        <begin position="541"/>
        <end position="551"/>
    </location>
</feature>
<organism evidence="9 10">
    <name type="scientific">Ascobolus immersus RN42</name>
    <dbReference type="NCBI Taxonomy" id="1160509"/>
    <lineage>
        <taxon>Eukaryota</taxon>
        <taxon>Fungi</taxon>
        <taxon>Dikarya</taxon>
        <taxon>Ascomycota</taxon>
        <taxon>Pezizomycotina</taxon>
        <taxon>Pezizomycetes</taxon>
        <taxon>Pezizales</taxon>
        <taxon>Ascobolaceae</taxon>
        <taxon>Ascobolus</taxon>
    </lineage>
</organism>